<feature type="chain" id="PRO_5021995815" evidence="2">
    <location>
        <begin position="24"/>
        <end position="637"/>
    </location>
</feature>
<dbReference type="InterPro" id="IPR015943">
    <property type="entry name" value="WD40/YVTN_repeat-like_dom_sf"/>
</dbReference>
<dbReference type="PANTHER" id="PTHR19879:SF9">
    <property type="entry name" value="TRANSCRIPTION INITIATION FACTOR TFIID SUBUNIT 5"/>
    <property type="match status" value="1"/>
</dbReference>
<name>A0A518BR27_9BACT</name>
<dbReference type="RefSeq" id="WP_145069273.1">
    <property type="nucleotide sequence ID" value="NZ_CP036287.1"/>
</dbReference>
<dbReference type="SUPFAM" id="SSF63829">
    <property type="entry name" value="Calcium-dependent phosphotriesterase"/>
    <property type="match status" value="1"/>
</dbReference>
<keyword evidence="4" id="KW-1185">Reference proteome</keyword>
<dbReference type="AlphaFoldDB" id="A0A518BR27"/>
<dbReference type="Proteomes" id="UP000316921">
    <property type="component" value="Chromosome"/>
</dbReference>
<dbReference type="EMBL" id="CP036287">
    <property type="protein sequence ID" value="QDU69406.1"/>
    <property type="molecule type" value="Genomic_DNA"/>
</dbReference>
<evidence type="ECO:0000256" key="2">
    <source>
        <dbReference type="SAM" id="SignalP"/>
    </source>
</evidence>
<dbReference type="Gene3D" id="2.130.10.10">
    <property type="entry name" value="YVTN repeat-like/Quinoprotein amine dehydrogenase"/>
    <property type="match status" value="2"/>
</dbReference>
<reference evidence="3 4" key="1">
    <citation type="submission" date="2019-02" db="EMBL/GenBank/DDBJ databases">
        <title>Deep-cultivation of Planctomycetes and their phenomic and genomic characterization uncovers novel biology.</title>
        <authorList>
            <person name="Wiegand S."/>
            <person name="Jogler M."/>
            <person name="Boedeker C."/>
            <person name="Pinto D."/>
            <person name="Vollmers J."/>
            <person name="Rivas-Marin E."/>
            <person name="Kohn T."/>
            <person name="Peeters S.H."/>
            <person name="Heuer A."/>
            <person name="Rast P."/>
            <person name="Oberbeckmann S."/>
            <person name="Bunk B."/>
            <person name="Jeske O."/>
            <person name="Meyerdierks A."/>
            <person name="Storesund J.E."/>
            <person name="Kallscheuer N."/>
            <person name="Luecker S."/>
            <person name="Lage O.M."/>
            <person name="Pohl T."/>
            <person name="Merkel B.J."/>
            <person name="Hornburger P."/>
            <person name="Mueller R.-W."/>
            <person name="Bruemmer F."/>
            <person name="Labrenz M."/>
            <person name="Spormann A.M."/>
            <person name="Op den Camp H."/>
            <person name="Overmann J."/>
            <person name="Amann R."/>
            <person name="Jetten M.S.M."/>
            <person name="Mascher T."/>
            <person name="Medema M.H."/>
            <person name="Devos D.P."/>
            <person name="Kaster A.-K."/>
            <person name="Ovreas L."/>
            <person name="Rohde M."/>
            <person name="Galperin M.Y."/>
            <person name="Jogler C."/>
        </authorList>
    </citation>
    <scope>NUCLEOTIDE SEQUENCE [LARGE SCALE GENOMIC DNA]</scope>
    <source>
        <strain evidence="3 4">Pla133</strain>
    </source>
</reference>
<dbReference type="InterPro" id="IPR001680">
    <property type="entry name" value="WD40_rpt"/>
</dbReference>
<protein>
    <submittedName>
        <fullName evidence="3">WD domain, G-beta repeat</fullName>
    </submittedName>
</protein>
<sequence precursor="true">MQSTLRTLVLSALGLASALAASAQEPATTAPQVAEAHGLFSAWLRHDSPVVDVVWGVGADLVTLDAGGVVTQWDADSRSAVTRAELTAVTGIAFHPGGERPAGLALAHGSEPRVLEWRPALAAPALWTVEGLGGPLAVDAAGARIAAVGQHAVELVDVADGSHREVAQLGGFEVRDLAFGGGELAVLGFNRAKQLGRKGTEEQPWSTLWRVDVATGEELATVDLDGQCSEVLRLGDQWLCLDPERRAWIAGAGRGLELPLPAGAQAAPRVDSAVLPDRQLLQVDQRGQLIARVGLDGEPRPARSVGVGAMRLRPNRDGTTVALAQGCTVRLLAAAEGFAADGGAAGFAAQVSSLRFDDGGGRLLAASYDHSVDVYDVASGARLAHHGAVGIVHAAAWLGAGAEGGEETQQRFAWVARGGGLEQRTVDAAANNAATNRGLGLPWTDLAGGDGELFAVASGGAVLQCVGAGLETGWTGQGPRGAIQRIGAVPGRVVVASSGLVVLDRASGESLGALGDMGAPVQSLAAASAAPRAAVGLASGAVAVVDTDSIEVVATVAQHRGRVQAVALTADGRRLASVGTNDEALTLTGLDGAGAASWSIEIPWNGPGCTALGFSPDGRLLAAGGRDGRVVFFTLGG</sequence>
<organism evidence="3 4">
    <name type="scientific">Engelhardtia mirabilis</name>
    <dbReference type="NCBI Taxonomy" id="2528011"/>
    <lineage>
        <taxon>Bacteria</taxon>
        <taxon>Pseudomonadati</taxon>
        <taxon>Planctomycetota</taxon>
        <taxon>Planctomycetia</taxon>
        <taxon>Planctomycetia incertae sedis</taxon>
        <taxon>Engelhardtia</taxon>
    </lineage>
</organism>
<dbReference type="PANTHER" id="PTHR19879">
    <property type="entry name" value="TRANSCRIPTION INITIATION FACTOR TFIID"/>
    <property type="match status" value="1"/>
</dbReference>
<feature type="repeat" description="WD" evidence="1">
    <location>
        <begin position="344"/>
        <end position="385"/>
    </location>
</feature>
<dbReference type="Pfam" id="PF00400">
    <property type="entry name" value="WD40"/>
    <property type="match status" value="1"/>
</dbReference>
<gene>
    <name evidence="3" type="ORF">Pla133_45250</name>
</gene>
<dbReference type="KEGG" id="pbap:Pla133_45250"/>
<dbReference type="InterPro" id="IPR011047">
    <property type="entry name" value="Quinoprotein_ADH-like_sf"/>
</dbReference>
<keyword evidence="1" id="KW-0853">WD repeat</keyword>
<evidence type="ECO:0000313" key="3">
    <source>
        <dbReference type="EMBL" id="QDU69406.1"/>
    </source>
</evidence>
<evidence type="ECO:0000313" key="4">
    <source>
        <dbReference type="Proteomes" id="UP000316921"/>
    </source>
</evidence>
<dbReference type="SUPFAM" id="SSF50998">
    <property type="entry name" value="Quinoprotein alcohol dehydrogenase-like"/>
    <property type="match status" value="1"/>
</dbReference>
<keyword evidence="2" id="KW-0732">Signal</keyword>
<dbReference type="SMART" id="SM00320">
    <property type="entry name" value="WD40"/>
    <property type="match status" value="4"/>
</dbReference>
<feature type="signal peptide" evidence="2">
    <location>
        <begin position="1"/>
        <end position="23"/>
    </location>
</feature>
<dbReference type="PROSITE" id="PS50082">
    <property type="entry name" value="WD_REPEATS_2"/>
    <property type="match status" value="1"/>
</dbReference>
<evidence type="ECO:0000256" key="1">
    <source>
        <dbReference type="PROSITE-ProRule" id="PRU00221"/>
    </source>
</evidence>
<accession>A0A518BR27</accession>
<proteinExistence type="predicted"/>